<evidence type="ECO:0008006" key="3">
    <source>
        <dbReference type="Google" id="ProtNLM"/>
    </source>
</evidence>
<dbReference type="Pfam" id="PF20115">
    <property type="entry name" value="DUF6505"/>
    <property type="match status" value="1"/>
</dbReference>
<dbReference type="AlphaFoldDB" id="A0A512JQH2"/>
<dbReference type="Proteomes" id="UP000321750">
    <property type="component" value="Unassembled WGS sequence"/>
</dbReference>
<gene>
    <name evidence="1" type="ORF">MGN01_40260</name>
</gene>
<proteinExistence type="predicted"/>
<keyword evidence="2" id="KW-1185">Reference proteome</keyword>
<evidence type="ECO:0000313" key="1">
    <source>
        <dbReference type="EMBL" id="GEP12181.1"/>
    </source>
</evidence>
<comment type="caution">
    <text evidence="1">The sequence shown here is derived from an EMBL/GenBank/DDBJ whole genome shotgun (WGS) entry which is preliminary data.</text>
</comment>
<reference evidence="1 2" key="1">
    <citation type="submission" date="2019-07" db="EMBL/GenBank/DDBJ databases">
        <title>Whole genome shotgun sequence of Methylobacterium gnaphalii NBRC 107716.</title>
        <authorList>
            <person name="Hosoyama A."/>
            <person name="Uohara A."/>
            <person name="Ohji S."/>
            <person name="Ichikawa N."/>
        </authorList>
    </citation>
    <scope>NUCLEOTIDE SEQUENCE [LARGE SCALE GENOMIC DNA]</scope>
    <source>
        <strain evidence="1 2">NBRC 107716</strain>
    </source>
</reference>
<protein>
    <recommendedName>
        <fullName evidence="3">Exonuclease domain-containing protein</fullName>
    </recommendedName>
</protein>
<accession>A0A512JQH2</accession>
<organism evidence="1 2">
    <name type="scientific">Methylobacterium gnaphalii</name>
    <dbReference type="NCBI Taxonomy" id="1010610"/>
    <lineage>
        <taxon>Bacteria</taxon>
        <taxon>Pseudomonadati</taxon>
        <taxon>Pseudomonadota</taxon>
        <taxon>Alphaproteobacteria</taxon>
        <taxon>Hyphomicrobiales</taxon>
        <taxon>Methylobacteriaceae</taxon>
        <taxon>Methylobacterium</taxon>
    </lineage>
</organism>
<sequence length="181" mass="19768">MRLPRTLRLDPSDTFVFPRAAEPGEWAVTGSFLFLDVETTGLSPKDRAAFRSGFVGVRSLGFSTLVVVSEATASEHAEAVEDLAGHIHERFGAPDRESARAAAREELDVSASLCNLPVGTVVAMHRAERDGSIREEFRSLHRRPGSDVLHGRAFHFAEVDEDAPEERVHLVGLIHDTRSGG</sequence>
<dbReference type="EMBL" id="BJZV01000032">
    <property type="protein sequence ID" value="GEP12181.1"/>
    <property type="molecule type" value="Genomic_DNA"/>
</dbReference>
<name>A0A512JQH2_9HYPH</name>
<evidence type="ECO:0000313" key="2">
    <source>
        <dbReference type="Proteomes" id="UP000321750"/>
    </source>
</evidence>
<dbReference type="InterPro" id="IPR045442">
    <property type="entry name" value="DUF6505"/>
</dbReference>